<dbReference type="AlphaFoldDB" id="A0AAE9EJH7"/>
<dbReference type="Pfam" id="PF00646">
    <property type="entry name" value="F-box"/>
    <property type="match status" value="1"/>
</dbReference>
<dbReference type="EMBL" id="CP092622">
    <property type="protein sequence ID" value="UMM25236.1"/>
    <property type="molecule type" value="Genomic_DNA"/>
</dbReference>
<keyword evidence="4" id="KW-1185">Reference proteome</keyword>
<dbReference type="InterPro" id="IPR001810">
    <property type="entry name" value="F-box_dom"/>
</dbReference>
<dbReference type="Pfam" id="PF07735">
    <property type="entry name" value="FBA_2"/>
    <property type="match status" value="1"/>
</dbReference>
<evidence type="ECO:0000313" key="3">
    <source>
        <dbReference type="EMBL" id="UMM25236.1"/>
    </source>
</evidence>
<evidence type="ECO:0000259" key="2">
    <source>
        <dbReference type="Pfam" id="PF07735"/>
    </source>
</evidence>
<proteinExistence type="predicted"/>
<sequence length="357" mass="41414">MTNLRFLFQRLPNDLCSMVLKTMERHEIIAYSLTSKKALSKVKSLGVSLKNARIRMNDWPEIYLDFGNNTVQFNWKMDEIDEDMPGLEEIPIDVDVSVQKIDNSAMGHIEPFAWSNQGKSIGDWVKHICSIFRCELYEADFHIGKIKYHVQSLRNIIPKLSKAGIYCFTAQPSEHDIKSTQNILTTFLPCVKHFRLYRVPLQGNLSIQHIGMANLKELEVYYPQNPKLDDLLTLNAERCTILENRFSLRDLNRFFKLWTKGSNPRLKFLMVHGNKETIPSRNVLLKGLQEEETIEGTVYTIKNCFGVCGRIAILDNSFRKLLSSRKTFPGYPFLTPRYSLDQHLTSHTPFPFETRPY</sequence>
<evidence type="ECO:0000259" key="1">
    <source>
        <dbReference type="Pfam" id="PF00646"/>
    </source>
</evidence>
<dbReference type="InterPro" id="IPR053222">
    <property type="entry name" value="Zygotic_Embryogenesis-Asso"/>
</dbReference>
<gene>
    <name evidence="3" type="ORF">L5515_005139</name>
</gene>
<accession>A0AAE9EJH7</accession>
<feature type="domain" description="Sdz-33 F-box" evidence="2">
    <location>
        <begin position="207"/>
        <end position="270"/>
    </location>
</feature>
<dbReference type="PANTHER" id="PTHR22899">
    <property type="entry name" value="CYCLIN-RELATED F-BOX FAMILY"/>
    <property type="match status" value="1"/>
</dbReference>
<dbReference type="PANTHER" id="PTHR22899:SF0">
    <property type="entry name" value="F-BOX ASSOCIATED DOMAIN-CONTAINING PROTEIN-RELATED"/>
    <property type="match status" value="1"/>
</dbReference>
<feature type="domain" description="F-box" evidence="1">
    <location>
        <begin position="8"/>
        <end position="46"/>
    </location>
</feature>
<reference evidence="3 4" key="1">
    <citation type="submission" date="2022-04" db="EMBL/GenBank/DDBJ databases">
        <title>Chromosome-level reference genomes for two strains of Caenorhabditis briggsae: an improved platform for comparative genomics.</title>
        <authorList>
            <person name="Stevens L."/>
            <person name="Andersen E."/>
        </authorList>
    </citation>
    <scope>NUCLEOTIDE SEQUENCE [LARGE SCALE GENOMIC DNA]</scope>
    <source>
        <strain evidence="3">VX34</strain>
        <tissue evidence="3">Whole-organism</tissue>
    </source>
</reference>
<dbReference type="Proteomes" id="UP000829354">
    <property type="component" value="Chromosome III"/>
</dbReference>
<protein>
    <recommendedName>
        <fullName evidence="5">F-box domain-containing protein</fullName>
    </recommendedName>
</protein>
<organism evidence="3 4">
    <name type="scientific">Caenorhabditis briggsae</name>
    <dbReference type="NCBI Taxonomy" id="6238"/>
    <lineage>
        <taxon>Eukaryota</taxon>
        <taxon>Metazoa</taxon>
        <taxon>Ecdysozoa</taxon>
        <taxon>Nematoda</taxon>
        <taxon>Chromadorea</taxon>
        <taxon>Rhabditida</taxon>
        <taxon>Rhabditina</taxon>
        <taxon>Rhabditomorpha</taxon>
        <taxon>Rhabditoidea</taxon>
        <taxon>Rhabditidae</taxon>
        <taxon>Peloderinae</taxon>
        <taxon>Caenorhabditis</taxon>
    </lineage>
</organism>
<evidence type="ECO:0008006" key="5">
    <source>
        <dbReference type="Google" id="ProtNLM"/>
    </source>
</evidence>
<name>A0AAE9EJH7_CAEBR</name>
<evidence type="ECO:0000313" key="4">
    <source>
        <dbReference type="Proteomes" id="UP000829354"/>
    </source>
</evidence>
<dbReference type="InterPro" id="IPR012885">
    <property type="entry name" value="F-box_Sdz-33"/>
</dbReference>